<feature type="domain" description="ARB-07466-like C-terminal" evidence="2">
    <location>
        <begin position="48"/>
        <end position="160"/>
    </location>
</feature>
<organism evidence="4 5">
    <name type="scientific">Rhizocola hellebori</name>
    <dbReference type="NCBI Taxonomy" id="1392758"/>
    <lineage>
        <taxon>Bacteria</taxon>
        <taxon>Bacillati</taxon>
        <taxon>Actinomycetota</taxon>
        <taxon>Actinomycetes</taxon>
        <taxon>Micromonosporales</taxon>
        <taxon>Micromonosporaceae</taxon>
        <taxon>Rhizocola</taxon>
    </lineage>
</organism>
<comment type="caution">
    <text evidence="4">The sequence shown here is derived from an EMBL/GenBank/DDBJ whole genome shotgun (WGS) entry which is preliminary data.</text>
</comment>
<dbReference type="Proteomes" id="UP000612899">
    <property type="component" value="Unassembled WGS sequence"/>
</dbReference>
<evidence type="ECO:0000259" key="3">
    <source>
        <dbReference type="Pfam" id="PF26607"/>
    </source>
</evidence>
<gene>
    <name evidence="4" type="ORF">Rhe02_49060</name>
</gene>
<proteinExistence type="predicted"/>
<dbReference type="AlphaFoldDB" id="A0A8J3Q9Z7"/>
<dbReference type="Pfam" id="PF26571">
    <property type="entry name" value="VldE"/>
    <property type="match status" value="1"/>
</dbReference>
<evidence type="ECO:0000313" key="4">
    <source>
        <dbReference type="EMBL" id="GIH06839.1"/>
    </source>
</evidence>
<evidence type="ECO:0000259" key="2">
    <source>
        <dbReference type="Pfam" id="PF26571"/>
    </source>
</evidence>
<sequence>MIATAIASAGAATSVGIGLVPVAQIAPLGSKIDAYAVYDAQNTCDPVAKPGVVAVKDLLNDNFGKHSWGIDRACDVGGTSEHKEGRALDYMLDAADPKQRQTAQSILDWLLATDEQGNAHANARRLGVMYIIWDRQMWKAFSPKLGWQPRPCDGSPGDCHTNHIHISFSRQGALKQTSWWTSASPAPTVSTAPAPPTEVTAVLAPDGSPWVFGRAADGTLHQWYEANNGWLERSLGGSLAGDAVAVRTPDGNPWVFGRATDGTLRHWSYLNGTWPQRNLGGSLAGDPAVAVSPDGSPWVFGRAADNTLHHWTFAAGHWIERTLGGSVTGEVTATLAKDGTPWVFGRTTQGALHQWYLVDGTWSDRDLGGPAGGDVTAVVAPDGSPWLFGRGDDDTLAQWYFAGSAMSARSLGASLTGPVTVAVARNGTPWVFGRAKDGTLQWWYYVNGTWFDHNLGGVVEGDVAAVVAADGSPWVFARAKDGALQRWYYTDRWVATPAAAPTVQSGQTASASAPPAPAAR</sequence>
<evidence type="ECO:0000313" key="5">
    <source>
        <dbReference type="Proteomes" id="UP000612899"/>
    </source>
</evidence>
<feature type="domain" description="PLL-like beta propeller" evidence="3">
    <location>
        <begin position="201"/>
        <end position="316"/>
    </location>
</feature>
<dbReference type="InterPro" id="IPR058502">
    <property type="entry name" value="PLL-like_beta-prop"/>
</dbReference>
<protein>
    <submittedName>
        <fullName evidence="4">Uncharacterized protein</fullName>
    </submittedName>
</protein>
<dbReference type="EMBL" id="BONY01000030">
    <property type="protein sequence ID" value="GIH06839.1"/>
    <property type="molecule type" value="Genomic_DNA"/>
</dbReference>
<name>A0A8J3Q9Z7_9ACTN</name>
<reference evidence="4" key="1">
    <citation type="submission" date="2021-01" db="EMBL/GenBank/DDBJ databases">
        <title>Whole genome shotgun sequence of Rhizocola hellebori NBRC 109834.</title>
        <authorList>
            <person name="Komaki H."/>
            <person name="Tamura T."/>
        </authorList>
    </citation>
    <scope>NUCLEOTIDE SEQUENCE</scope>
    <source>
        <strain evidence="4">NBRC 109834</strain>
    </source>
</reference>
<dbReference type="Pfam" id="PF26607">
    <property type="entry name" value="DUF8189"/>
    <property type="match status" value="2"/>
</dbReference>
<evidence type="ECO:0000256" key="1">
    <source>
        <dbReference type="SAM" id="MobiDB-lite"/>
    </source>
</evidence>
<keyword evidence="5" id="KW-1185">Reference proteome</keyword>
<dbReference type="Gene3D" id="2.120.10.70">
    <property type="entry name" value="Fucose-specific lectin"/>
    <property type="match status" value="2"/>
</dbReference>
<dbReference type="InterPro" id="IPR058593">
    <property type="entry name" value="ARB_07466-like_C"/>
</dbReference>
<dbReference type="SUPFAM" id="SSF89372">
    <property type="entry name" value="Fucose-specific lectin"/>
    <property type="match status" value="1"/>
</dbReference>
<accession>A0A8J3Q9Z7</accession>
<feature type="region of interest" description="Disordered" evidence="1">
    <location>
        <begin position="500"/>
        <end position="520"/>
    </location>
</feature>
<feature type="domain" description="PLL-like beta propeller" evidence="3">
    <location>
        <begin position="322"/>
        <end position="490"/>
    </location>
</feature>